<dbReference type="PANTHER" id="PTHR11685">
    <property type="entry name" value="RBR FAMILY RING FINGER AND IBR DOMAIN-CONTAINING"/>
    <property type="match status" value="1"/>
</dbReference>
<dbReference type="Pfam" id="PF01485">
    <property type="entry name" value="IBR"/>
    <property type="match status" value="1"/>
</dbReference>
<dbReference type="SUPFAM" id="SSF57850">
    <property type="entry name" value="RING/U-box"/>
    <property type="match status" value="2"/>
</dbReference>
<dbReference type="EC" id="2.3.2.31" evidence="2"/>
<evidence type="ECO:0000256" key="4">
    <source>
        <dbReference type="ARBA" id="ARBA00022723"/>
    </source>
</evidence>
<proteinExistence type="predicted"/>
<dbReference type="OrthoDB" id="9977870at2759"/>
<evidence type="ECO:0000256" key="9">
    <source>
        <dbReference type="SAM" id="MobiDB-lite"/>
    </source>
</evidence>
<dbReference type="GO" id="GO:0061630">
    <property type="term" value="F:ubiquitin protein ligase activity"/>
    <property type="evidence" value="ECO:0007669"/>
    <property type="project" value="UniProtKB-EC"/>
</dbReference>
<comment type="catalytic activity">
    <reaction evidence="1">
        <text>[E2 ubiquitin-conjugating enzyme]-S-ubiquitinyl-L-cysteine + [acceptor protein]-L-lysine = [E2 ubiquitin-conjugating enzyme]-L-cysteine + [acceptor protein]-N(6)-ubiquitinyl-L-lysine.</text>
        <dbReference type="EC" id="2.3.2.31"/>
    </reaction>
</comment>
<dbReference type="PROSITE" id="PS00518">
    <property type="entry name" value="ZF_RING_1"/>
    <property type="match status" value="1"/>
</dbReference>
<dbReference type="PROSITE" id="PS51873">
    <property type="entry name" value="TRIAD"/>
    <property type="match status" value="1"/>
</dbReference>
<dbReference type="CDD" id="cd22584">
    <property type="entry name" value="Rcat_RBR_unk"/>
    <property type="match status" value="1"/>
</dbReference>
<sequence>MASTSMASVSHINPPHADVDHLTSLLIAQLFLDDIDDVTSSRKGKARYDAPPTDEELAFRLQNEFLESAVRELEDYRIAKSLEVALERDFPFISAIAVMEQAAQDDREAARALSEGRPLPPASRYQQMLEDPAFSVPSEPTAAPEEPTTTIDKEQPQTEISVLRVPDGSDQSVVCVQPPSSHLNQNPQTVVKQDRSERAGCTSCGDPIPFGAASLYSQCNHNYCRACVINLVDACTRDESLFPPRCCNTPFPYSSLIRLLTAKLRVTYDSKRLELEVPANHRIYCPSPTCSTFLGSSQKTFETNVMCPNCLSSVCSMCKQSSHIGENCSENAALVEVRTLARREGWQTCPECHAIIELNQGCYHMTCRCRAQFCYVCAVPWKNCTCPQWDEARLIDTAQQRVEQEIAAQPRIRVGGQQVEERVRVMMNNLREHHDCTRHAWRRRNGRAMCEECHHVLADYLLVCWRCSLAACVRCARNRLA</sequence>
<evidence type="ECO:0000256" key="6">
    <source>
        <dbReference type="ARBA" id="ARBA00022771"/>
    </source>
</evidence>
<protein>
    <recommendedName>
        <fullName evidence="2">RBR-type E3 ubiquitin transferase</fullName>
        <ecNumber evidence="2">2.3.2.31</ecNumber>
    </recommendedName>
</protein>
<keyword evidence="12" id="KW-1185">Reference proteome</keyword>
<dbReference type="Pfam" id="PF22191">
    <property type="entry name" value="IBR_1"/>
    <property type="match status" value="1"/>
</dbReference>
<dbReference type="Gene3D" id="1.20.120.1750">
    <property type="match status" value="1"/>
</dbReference>
<keyword evidence="7" id="KW-0833">Ubl conjugation pathway</keyword>
<accession>A0A9P6CJF0</accession>
<reference evidence="11" key="1">
    <citation type="submission" date="2020-11" db="EMBL/GenBank/DDBJ databases">
        <authorList>
            <consortium name="DOE Joint Genome Institute"/>
            <person name="Ahrendt S."/>
            <person name="Riley R."/>
            <person name="Andreopoulos W."/>
            <person name="Labutti K."/>
            <person name="Pangilinan J."/>
            <person name="Ruiz-Duenas F.J."/>
            <person name="Barrasa J.M."/>
            <person name="Sanchez-Garcia M."/>
            <person name="Camarero S."/>
            <person name="Miyauchi S."/>
            <person name="Serrano A."/>
            <person name="Linde D."/>
            <person name="Babiker R."/>
            <person name="Drula E."/>
            <person name="Ayuso-Fernandez I."/>
            <person name="Pacheco R."/>
            <person name="Padilla G."/>
            <person name="Ferreira P."/>
            <person name="Barriuso J."/>
            <person name="Kellner H."/>
            <person name="Castanera R."/>
            <person name="Alfaro M."/>
            <person name="Ramirez L."/>
            <person name="Pisabarro A.G."/>
            <person name="Kuo A."/>
            <person name="Tritt A."/>
            <person name="Lipzen A."/>
            <person name="He G."/>
            <person name="Yan M."/>
            <person name="Ng V."/>
            <person name="Cullen D."/>
            <person name="Martin F."/>
            <person name="Rosso M.-N."/>
            <person name="Henrissat B."/>
            <person name="Hibbett D."/>
            <person name="Martinez A.T."/>
            <person name="Grigoriev I.V."/>
        </authorList>
    </citation>
    <scope>NUCLEOTIDE SEQUENCE</scope>
    <source>
        <strain evidence="11">CBS 247.69</strain>
    </source>
</reference>
<evidence type="ECO:0000313" key="11">
    <source>
        <dbReference type="EMBL" id="KAF9468397.1"/>
    </source>
</evidence>
<evidence type="ECO:0000256" key="2">
    <source>
        <dbReference type="ARBA" id="ARBA00012251"/>
    </source>
</evidence>
<keyword evidence="3" id="KW-0808">Transferase</keyword>
<keyword evidence="6" id="KW-0863">Zinc-finger</keyword>
<feature type="compositionally biased region" description="Low complexity" evidence="9">
    <location>
        <begin position="139"/>
        <end position="150"/>
    </location>
</feature>
<dbReference type="InterPro" id="IPR017907">
    <property type="entry name" value="Znf_RING_CS"/>
</dbReference>
<comment type="caution">
    <text evidence="11">The sequence shown here is derived from an EMBL/GenBank/DDBJ whole genome shotgun (WGS) entry which is preliminary data.</text>
</comment>
<dbReference type="GO" id="GO:0008270">
    <property type="term" value="F:zinc ion binding"/>
    <property type="evidence" value="ECO:0007669"/>
    <property type="project" value="UniProtKB-KW"/>
</dbReference>
<evidence type="ECO:0000256" key="7">
    <source>
        <dbReference type="ARBA" id="ARBA00022786"/>
    </source>
</evidence>
<evidence type="ECO:0000256" key="5">
    <source>
        <dbReference type="ARBA" id="ARBA00022737"/>
    </source>
</evidence>
<evidence type="ECO:0000259" key="10">
    <source>
        <dbReference type="PROSITE" id="PS51873"/>
    </source>
</evidence>
<keyword evidence="4" id="KW-0479">Metal-binding</keyword>
<evidence type="ECO:0000256" key="3">
    <source>
        <dbReference type="ARBA" id="ARBA00022679"/>
    </source>
</evidence>
<dbReference type="CDD" id="cd20335">
    <property type="entry name" value="BRcat_RBR"/>
    <property type="match status" value="1"/>
</dbReference>
<keyword evidence="5" id="KW-0677">Repeat</keyword>
<evidence type="ECO:0000313" key="12">
    <source>
        <dbReference type="Proteomes" id="UP000807353"/>
    </source>
</evidence>
<dbReference type="SMART" id="SM00647">
    <property type="entry name" value="IBR"/>
    <property type="match status" value="2"/>
</dbReference>
<gene>
    <name evidence="11" type="ORF">BDZ94DRAFT_784579</name>
</gene>
<organism evidence="11 12">
    <name type="scientific">Collybia nuda</name>
    <dbReference type="NCBI Taxonomy" id="64659"/>
    <lineage>
        <taxon>Eukaryota</taxon>
        <taxon>Fungi</taxon>
        <taxon>Dikarya</taxon>
        <taxon>Basidiomycota</taxon>
        <taxon>Agaricomycotina</taxon>
        <taxon>Agaricomycetes</taxon>
        <taxon>Agaricomycetidae</taxon>
        <taxon>Agaricales</taxon>
        <taxon>Tricholomatineae</taxon>
        <taxon>Clitocybaceae</taxon>
        <taxon>Collybia</taxon>
    </lineage>
</organism>
<dbReference type="InterPro" id="IPR031127">
    <property type="entry name" value="E3_UB_ligase_RBR"/>
</dbReference>
<dbReference type="AlphaFoldDB" id="A0A9P6CJF0"/>
<dbReference type="EMBL" id="MU150233">
    <property type="protein sequence ID" value="KAF9468397.1"/>
    <property type="molecule type" value="Genomic_DNA"/>
</dbReference>
<name>A0A9P6CJF0_9AGAR</name>
<dbReference type="InterPro" id="IPR044066">
    <property type="entry name" value="TRIAD_supradom"/>
</dbReference>
<feature type="domain" description="RING-type" evidence="10">
    <location>
        <begin position="197"/>
        <end position="390"/>
    </location>
</feature>
<dbReference type="Proteomes" id="UP000807353">
    <property type="component" value="Unassembled WGS sequence"/>
</dbReference>
<evidence type="ECO:0000256" key="8">
    <source>
        <dbReference type="ARBA" id="ARBA00022833"/>
    </source>
</evidence>
<evidence type="ECO:0000256" key="1">
    <source>
        <dbReference type="ARBA" id="ARBA00001798"/>
    </source>
</evidence>
<keyword evidence="8" id="KW-0862">Zinc</keyword>
<dbReference type="InterPro" id="IPR002867">
    <property type="entry name" value="IBR_dom"/>
</dbReference>
<dbReference type="GO" id="GO:0016567">
    <property type="term" value="P:protein ubiquitination"/>
    <property type="evidence" value="ECO:0007669"/>
    <property type="project" value="InterPro"/>
</dbReference>
<feature type="region of interest" description="Disordered" evidence="9">
    <location>
        <begin position="133"/>
        <end position="157"/>
    </location>
</feature>